<protein>
    <submittedName>
        <fullName evidence="1">Uncharacterized protein</fullName>
    </submittedName>
</protein>
<proteinExistence type="predicted"/>
<feature type="non-terminal residue" evidence="1">
    <location>
        <position position="213"/>
    </location>
</feature>
<evidence type="ECO:0000313" key="1">
    <source>
        <dbReference type="EMBL" id="GAG04380.1"/>
    </source>
</evidence>
<dbReference type="EMBL" id="BARS01021505">
    <property type="protein sequence ID" value="GAG04380.1"/>
    <property type="molecule type" value="Genomic_DNA"/>
</dbReference>
<dbReference type="InterPro" id="IPR012341">
    <property type="entry name" value="6hp_glycosidase-like_sf"/>
</dbReference>
<accession>X0UFL6</accession>
<reference evidence="1" key="1">
    <citation type="journal article" date="2014" name="Front. Microbiol.">
        <title>High frequency of phylogenetically diverse reductive dehalogenase-homologous genes in deep subseafloor sedimentary metagenomes.</title>
        <authorList>
            <person name="Kawai M."/>
            <person name="Futagami T."/>
            <person name="Toyoda A."/>
            <person name="Takaki Y."/>
            <person name="Nishi S."/>
            <person name="Hori S."/>
            <person name="Arai W."/>
            <person name="Tsubouchi T."/>
            <person name="Morono Y."/>
            <person name="Uchiyama I."/>
            <person name="Ito T."/>
            <person name="Fujiyama A."/>
            <person name="Inagaki F."/>
            <person name="Takami H."/>
        </authorList>
    </citation>
    <scope>NUCLEOTIDE SEQUENCE</scope>
    <source>
        <strain evidence="1">Expedition CK06-06</strain>
    </source>
</reference>
<name>X0UFL6_9ZZZZ</name>
<organism evidence="1">
    <name type="scientific">marine sediment metagenome</name>
    <dbReference type="NCBI Taxonomy" id="412755"/>
    <lineage>
        <taxon>unclassified sequences</taxon>
        <taxon>metagenomes</taxon>
        <taxon>ecological metagenomes</taxon>
    </lineage>
</organism>
<gene>
    <name evidence="1" type="ORF">S01H1_34532</name>
</gene>
<dbReference type="InterPro" id="IPR008928">
    <property type="entry name" value="6-hairpin_glycosidase_sf"/>
</dbReference>
<dbReference type="Gene3D" id="1.50.10.10">
    <property type="match status" value="1"/>
</dbReference>
<dbReference type="GO" id="GO:0005975">
    <property type="term" value="P:carbohydrate metabolic process"/>
    <property type="evidence" value="ECO:0007669"/>
    <property type="project" value="InterPro"/>
</dbReference>
<dbReference type="SUPFAM" id="SSF48208">
    <property type="entry name" value="Six-hairpin glycosidases"/>
    <property type="match status" value="1"/>
</dbReference>
<comment type="caution">
    <text evidence="1">The sequence shown here is derived from an EMBL/GenBank/DDBJ whole genome shotgun (WGS) entry which is preliminary data.</text>
</comment>
<sequence length="213" mass="24206">MIKNLVLFFMIVLLGVPERIALADSADLKEAVKWLENESHRLIRASRRTMKDGTSAFPPQVGIGYEAFWLRDFVYTLEGSIESYSDRELLDAGRVFISSMRADGAGVDCVKFDGHPIYKPGFGRLGANPVADGSQFTVAAVWHTYQKTRDSKFLEENIDTLIRTMRSVPRNPRTKLVHIKDDEWDRCPYGFTDTVRMQGDVLFCSLLYVEASR</sequence>
<dbReference type="AlphaFoldDB" id="X0UFL6"/>